<feature type="transmembrane region" description="Helical" evidence="7">
    <location>
        <begin position="161"/>
        <end position="187"/>
    </location>
</feature>
<feature type="transmembrane region" description="Helical" evidence="7">
    <location>
        <begin position="235"/>
        <end position="260"/>
    </location>
</feature>
<dbReference type="NCBIfam" id="TIGR00765">
    <property type="entry name" value="yihY_not_rbn"/>
    <property type="match status" value="1"/>
</dbReference>
<dbReference type="EMBL" id="QAOG01000004">
    <property type="protein sequence ID" value="PTQ60045.1"/>
    <property type="molecule type" value="Genomic_DNA"/>
</dbReference>
<feature type="region of interest" description="Disordered" evidence="6">
    <location>
        <begin position="1"/>
        <end position="27"/>
    </location>
</feature>
<evidence type="ECO:0000313" key="9">
    <source>
        <dbReference type="Proteomes" id="UP000244189"/>
    </source>
</evidence>
<dbReference type="GO" id="GO:0005886">
    <property type="term" value="C:plasma membrane"/>
    <property type="evidence" value="ECO:0007669"/>
    <property type="project" value="UniProtKB-SubCell"/>
</dbReference>
<comment type="subcellular location">
    <subcellularLocation>
        <location evidence="1">Cell membrane</location>
        <topology evidence="1">Multi-pass membrane protein</topology>
    </subcellularLocation>
</comment>
<name>A0A2T5GL50_9SPHN</name>
<dbReference type="InterPro" id="IPR017039">
    <property type="entry name" value="Virul_fac_BrkB"/>
</dbReference>
<feature type="transmembrane region" description="Helical" evidence="7">
    <location>
        <begin position="59"/>
        <end position="80"/>
    </location>
</feature>
<dbReference type="Proteomes" id="UP000244189">
    <property type="component" value="Unassembled WGS sequence"/>
</dbReference>
<reference evidence="8 9" key="1">
    <citation type="submission" date="2018-04" db="EMBL/GenBank/DDBJ databases">
        <title>Genomic Encyclopedia of Type Strains, Phase III (KMG-III): the genomes of soil and plant-associated and newly described type strains.</title>
        <authorList>
            <person name="Whitman W."/>
        </authorList>
    </citation>
    <scope>NUCLEOTIDE SEQUENCE [LARGE SCALE GENOMIC DNA]</scope>
    <source>
        <strain evidence="8 9">MA101b</strain>
    </source>
</reference>
<evidence type="ECO:0000256" key="4">
    <source>
        <dbReference type="ARBA" id="ARBA00022989"/>
    </source>
</evidence>
<keyword evidence="3 7" id="KW-0812">Transmembrane</keyword>
<accession>A0A2T5GL50</accession>
<gene>
    <name evidence="8" type="ORF">C8J26_2905</name>
</gene>
<protein>
    <submittedName>
        <fullName evidence="8">Membrane protein</fullName>
    </submittedName>
</protein>
<dbReference type="PANTHER" id="PTHR30213">
    <property type="entry name" value="INNER MEMBRANE PROTEIN YHJD"/>
    <property type="match status" value="1"/>
</dbReference>
<feature type="transmembrane region" description="Helical" evidence="7">
    <location>
        <begin position="272"/>
        <end position="294"/>
    </location>
</feature>
<sequence>MGGNVRRPRGKTLSKIEPRDQNTASSPWSMSWRDWWKVLKRTWAEAGDDNIGLIAAGTAFYGFAAIVPLLASVVLIYGLVADTATVVANIRALFNVLPDDAARVIADQLATVVGTSEGKKGFGLVVALGIALYGGTKGASSIVTALNIAYEERETRGFIRLNLLAFAITAGAVVLALVAALSMAAFALLDSLIPGAPDIVLLAIRLVSYTVLACLGVSAAACLYRFGPNRHKAKWAWLTPGSLAATVVWMAATIGFGVYVSRFGNYGATYGSLSAVVILLTWLWLSAYVFLLGAELNSELEHQTTRDTTTGEAAPMGLRGAAVADTVAMTDTPAETPSPAATGGVGVLAAAHLGGVHGGVPASLLALAGLRSIRRGSPVAGLGLIAVGAVLAHRKAPAPSEAVPIIQAEA</sequence>
<evidence type="ECO:0000256" key="2">
    <source>
        <dbReference type="ARBA" id="ARBA00022475"/>
    </source>
</evidence>
<comment type="caution">
    <text evidence="8">The sequence shown here is derived from an EMBL/GenBank/DDBJ whole genome shotgun (WGS) entry which is preliminary data.</text>
</comment>
<organism evidence="8 9">
    <name type="scientific">Sphingomonas aurantiaca</name>
    <dbReference type="NCBI Taxonomy" id="185949"/>
    <lineage>
        <taxon>Bacteria</taxon>
        <taxon>Pseudomonadati</taxon>
        <taxon>Pseudomonadota</taxon>
        <taxon>Alphaproteobacteria</taxon>
        <taxon>Sphingomonadales</taxon>
        <taxon>Sphingomonadaceae</taxon>
        <taxon>Sphingomonas</taxon>
    </lineage>
</organism>
<keyword evidence="4 7" id="KW-1133">Transmembrane helix</keyword>
<evidence type="ECO:0000256" key="7">
    <source>
        <dbReference type="SAM" id="Phobius"/>
    </source>
</evidence>
<keyword evidence="2" id="KW-1003">Cell membrane</keyword>
<evidence type="ECO:0000256" key="5">
    <source>
        <dbReference type="ARBA" id="ARBA00023136"/>
    </source>
</evidence>
<evidence type="ECO:0000313" key="8">
    <source>
        <dbReference type="EMBL" id="PTQ60045.1"/>
    </source>
</evidence>
<evidence type="ECO:0000256" key="3">
    <source>
        <dbReference type="ARBA" id="ARBA00022692"/>
    </source>
</evidence>
<keyword evidence="9" id="KW-1185">Reference proteome</keyword>
<keyword evidence="5 7" id="KW-0472">Membrane</keyword>
<dbReference type="AlphaFoldDB" id="A0A2T5GL50"/>
<evidence type="ECO:0000256" key="1">
    <source>
        <dbReference type="ARBA" id="ARBA00004651"/>
    </source>
</evidence>
<feature type="transmembrane region" description="Helical" evidence="7">
    <location>
        <begin position="199"/>
        <end position="223"/>
    </location>
</feature>
<evidence type="ECO:0000256" key="6">
    <source>
        <dbReference type="SAM" id="MobiDB-lite"/>
    </source>
</evidence>
<feature type="compositionally biased region" description="Basic residues" evidence="6">
    <location>
        <begin position="1"/>
        <end position="12"/>
    </location>
</feature>
<dbReference type="Pfam" id="PF03631">
    <property type="entry name" value="Virul_fac_BrkB"/>
    <property type="match status" value="1"/>
</dbReference>
<dbReference type="PANTHER" id="PTHR30213:SF0">
    <property type="entry name" value="UPF0761 MEMBRANE PROTEIN YIHY"/>
    <property type="match status" value="1"/>
</dbReference>
<feature type="transmembrane region" description="Helical" evidence="7">
    <location>
        <begin position="122"/>
        <end position="149"/>
    </location>
</feature>
<proteinExistence type="predicted"/>